<proteinExistence type="inferred from homology"/>
<dbReference type="SMART" id="SM00269">
    <property type="entry name" value="BowB"/>
    <property type="match status" value="1"/>
</dbReference>
<evidence type="ECO:0000256" key="6">
    <source>
        <dbReference type="SAM" id="SignalP"/>
    </source>
</evidence>
<keyword evidence="3 5" id="KW-0722">Serine protease inhibitor</keyword>
<dbReference type="OrthoDB" id="739291at2759"/>
<protein>
    <recommendedName>
        <fullName evidence="7">Bowman-Birk serine protease inhibitors family domain-containing protein</fullName>
    </recommendedName>
</protein>
<dbReference type="GO" id="GO:0005576">
    <property type="term" value="C:extracellular region"/>
    <property type="evidence" value="ECO:0007669"/>
    <property type="project" value="InterPro"/>
</dbReference>
<accession>A0A5P1EBS7</accession>
<dbReference type="PANTHER" id="PTHR33479:SF6">
    <property type="entry name" value="BOWMAN-BIRK SERINE PROTEASE INHIBITOR FAMILY PROTEIN, EXPRESSED"/>
    <property type="match status" value="1"/>
</dbReference>
<dbReference type="AlphaFoldDB" id="A0A5P1EBS7"/>
<feature type="domain" description="Bowman-Birk serine protease inhibitors family" evidence="7">
    <location>
        <begin position="48"/>
        <end position="98"/>
    </location>
</feature>
<comment type="similarity">
    <text evidence="1 5">Belongs to the Bowman-Birk serine protease inhibitor family.</text>
</comment>
<dbReference type="PANTHER" id="PTHR33479">
    <property type="entry name" value="BOWMAN-BIRK TYPE BRAN TRYPSIN INHIBITOR"/>
    <property type="match status" value="1"/>
</dbReference>
<organism evidence="8 9">
    <name type="scientific">Asparagus officinalis</name>
    <name type="common">Garden asparagus</name>
    <dbReference type="NCBI Taxonomy" id="4686"/>
    <lineage>
        <taxon>Eukaryota</taxon>
        <taxon>Viridiplantae</taxon>
        <taxon>Streptophyta</taxon>
        <taxon>Embryophyta</taxon>
        <taxon>Tracheophyta</taxon>
        <taxon>Spermatophyta</taxon>
        <taxon>Magnoliopsida</taxon>
        <taxon>Liliopsida</taxon>
        <taxon>Asparagales</taxon>
        <taxon>Asparagaceae</taxon>
        <taxon>Asparagoideae</taxon>
        <taxon>Asparagus</taxon>
    </lineage>
</organism>
<keyword evidence="4" id="KW-1015">Disulfide bond</keyword>
<name>A0A5P1EBS7_ASPOF</name>
<evidence type="ECO:0000256" key="3">
    <source>
        <dbReference type="ARBA" id="ARBA00022900"/>
    </source>
</evidence>
<dbReference type="Pfam" id="PF00228">
    <property type="entry name" value="Bowman-Birk_leg"/>
    <property type="match status" value="1"/>
</dbReference>
<dbReference type="SUPFAM" id="SSF57247">
    <property type="entry name" value="Bowman-Birk inhibitor, BBI"/>
    <property type="match status" value="1"/>
</dbReference>
<feature type="chain" id="PRO_5024464748" description="Bowman-Birk serine protease inhibitors family domain-containing protein" evidence="6">
    <location>
        <begin position="26"/>
        <end position="122"/>
    </location>
</feature>
<feature type="signal peptide" evidence="6">
    <location>
        <begin position="1"/>
        <end position="25"/>
    </location>
</feature>
<sequence>MKRGAASILVFVFVAAALLAARSNARSHPNEQGGITSLNDDYCQGPPCDVCGICTRSLPPLCNCEDVTLLGCREDCRRCEPVLFPPGFRCLDMYYYECKNYGHRFAKPAATVITTTTTESIN</sequence>
<evidence type="ECO:0000256" key="1">
    <source>
        <dbReference type="ARBA" id="ARBA00008506"/>
    </source>
</evidence>
<evidence type="ECO:0000313" key="8">
    <source>
        <dbReference type="EMBL" id="ONK62181.1"/>
    </source>
</evidence>
<keyword evidence="6" id="KW-0732">Signal</keyword>
<gene>
    <name evidence="8" type="ORF">A4U43_C07F1220</name>
</gene>
<dbReference type="GO" id="GO:0004867">
    <property type="term" value="F:serine-type endopeptidase inhibitor activity"/>
    <property type="evidence" value="ECO:0007669"/>
    <property type="project" value="UniProtKB-KW"/>
</dbReference>
<evidence type="ECO:0000256" key="4">
    <source>
        <dbReference type="ARBA" id="ARBA00023157"/>
    </source>
</evidence>
<dbReference type="Gene3D" id="2.10.69.10">
    <property type="entry name" value="Cysteine Protease (Bromelain) Inhibitor, subunit H"/>
    <property type="match status" value="1"/>
</dbReference>
<reference evidence="9" key="1">
    <citation type="journal article" date="2017" name="Nat. Commun.">
        <title>The asparagus genome sheds light on the origin and evolution of a young Y chromosome.</title>
        <authorList>
            <person name="Harkess A."/>
            <person name="Zhou J."/>
            <person name="Xu C."/>
            <person name="Bowers J.E."/>
            <person name="Van der Hulst R."/>
            <person name="Ayyampalayam S."/>
            <person name="Mercati F."/>
            <person name="Riccardi P."/>
            <person name="McKain M.R."/>
            <person name="Kakrana A."/>
            <person name="Tang H."/>
            <person name="Ray J."/>
            <person name="Groenendijk J."/>
            <person name="Arikit S."/>
            <person name="Mathioni S.M."/>
            <person name="Nakano M."/>
            <person name="Shan H."/>
            <person name="Telgmann-Rauber A."/>
            <person name="Kanno A."/>
            <person name="Yue Z."/>
            <person name="Chen H."/>
            <person name="Li W."/>
            <person name="Chen Y."/>
            <person name="Xu X."/>
            <person name="Zhang Y."/>
            <person name="Luo S."/>
            <person name="Chen H."/>
            <person name="Gao J."/>
            <person name="Mao Z."/>
            <person name="Pires J.C."/>
            <person name="Luo M."/>
            <person name="Kudrna D."/>
            <person name="Wing R.A."/>
            <person name="Meyers B.C."/>
            <person name="Yi K."/>
            <person name="Kong H."/>
            <person name="Lavrijsen P."/>
            <person name="Sunseri F."/>
            <person name="Falavigna A."/>
            <person name="Ye Y."/>
            <person name="Leebens-Mack J.H."/>
            <person name="Chen G."/>
        </authorList>
    </citation>
    <scope>NUCLEOTIDE SEQUENCE [LARGE SCALE GENOMIC DNA]</scope>
    <source>
        <strain evidence="9">cv. DH0086</strain>
    </source>
</reference>
<evidence type="ECO:0000256" key="2">
    <source>
        <dbReference type="ARBA" id="ARBA00022690"/>
    </source>
</evidence>
<dbReference type="Gramene" id="ONK62181">
    <property type="protein sequence ID" value="ONK62181"/>
    <property type="gene ID" value="A4U43_C07F1220"/>
</dbReference>
<dbReference type="InterPro" id="IPR000877">
    <property type="entry name" value="Prot_inh_BBI"/>
</dbReference>
<keyword evidence="9" id="KW-1185">Reference proteome</keyword>
<keyword evidence="2 5" id="KW-0646">Protease inhibitor</keyword>
<dbReference type="InterPro" id="IPR035995">
    <property type="entry name" value="Bowman-Birk_prot_inh"/>
</dbReference>
<dbReference type="EMBL" id="CM007387">
    <property type="protein sequence ID" value="ONK62181.1"/>
    <property type="molecule type" value="Genomic_DNA"/>
</dbReference>
<evidence type="ECO:0000313" key="9">
    <source>
        <dbReference type="Proteomes" id="UP000243459"/>
    </source>
</evidence>
<evidence type="ECO:0000259" key="7">
    <source>
        <dbReference type="SMART" id="SM00269"/>
    </source>
</evidence>
<evidence type="ECO:0000256" key="5">
    <source>
        <dbReference type="RuleBase" id="RU003856"/>
    </source>
</evidence>
<dbReference type="Proteomes" id="UP000243459">
    <property type="component" value="Chromosome 7"/>
</dbReference>